<keyword evidence="4" id="KW-0479">Metal-binding</keyword>
<feature type="domain" description="Polymerase beta nucleotidyltransferase" evidence="8">
    <location>
        <begin position="18"/>
        <end position="98"/>
    </location>
</feature>
<evidence type="ECO:0000259" key="8">
    <source>
        <dbReference type="Pfam" id="PF18765"/>
    </source>
</evidence>
<organism evidence="9 10">
    <name type="scientific">Drouetiella hepatica Uher 2000/2452</name>
    <dbReference type="NCBI Taxonomy" id="904376"/>
    <lineage>
        <taxon>Bacteria</taxon>
        <taxon>Bacillati</taxon>
        <taxon>Cyanobacteriota</taxon>
        <taxon>Cyanophyceae</taxon>
        <taxon>Oculatellales</taxon>
        <taxon>Oculatellaceae</taxon>
        <taxon>Drouetiella</taxon>
    </lineage>
</organism>
<dbReference type="InterPro" id="IPR052038">
    <property type="entry name" value="Type-VII_TA_antitoxin"/>
</dbReference>
<keyword evidence="2" id="KW-0808">Transferase</keyword>
<name>A0A951QEC7_9CYAN</name>
<evidence type="ECO:0000256" key="1">
    <source>
        <dbReference type="ARBA" id="ARBA00001946"/>
    </source>
</evidence>
<dbReference type="PANTHER" id="PTHR33571">
    <property type="entry name" value="SSL8005 PROTEIN"/>
    <property type="match status" value="1"/>
</dbReference>
<accession>A0A951QEC7</accession>
<evidence type="ECO:0000256" key="7">
    <source>
        <dbReference type="ARBA" id="ARBA00022842"/>
    </source>
</evidence>
<dbReference type="SUPFAM" id="SSF81301">
    <property type="entry name" value="Nucleotidyltransferase"/>
    <property type="match status" value="1"/>
</dbReference>
<dbReference type="GO" id="GO:0046872">
    <property type="term" value="F:metal ion binding"/>
    <property type="evidence" value="ECO:0007669"/>
    <property type="project" value="UniProtKB-KW"/>
</dbReference>
<dbReference type="GO" id="GO:0005524">
    <property type="term" value="F:ATP binding"/>
    <property type="evidence" value="ECO:0007669"/>
    <property type="project" value="UniProtKB-KW"/>
</dbReference>
<reference evidence="9" key="1">
    <citation type="submission" date="2021-05" db="EMBL/GenBank/DDBJ databases">
        <authorList>
            <person name="Pietrasiak N."/>
            <person name="Ward R."/>
            <person name="Stajich J.E."/>
            <person name="Kurbessoian T."/>
        </authorList>
    </citation>
    <scope>NUCLEOTIDE SEQUENCE</scope>
    <source>
        <strain evidence="9">UHER 2000/2452</strain>
    </source>
</reference>
<dbReference type="InterPro" id="IPR041633">
    <property type="entry name" value="Polbeta"/>
</dbReference>
<evidence type="ECO:0000313" key="10">
    <source>
        <dbReference type="Proteomes" id="UP000757435"/>
    </source>
</evidence>
<keyword evidence="5" id="KW-0547">Nucleotide-binding</keyword>
<dbReference type="Gene3D" id="3.30.460.10">
    <property type="entry name" value="Beta Polymerase, domain 2"/>
    <property type="match status" value="1"/>
</dbReference>
<evidence type="ECO:0000313" key="9">
    <source>
        <dbReference type="EMBL" id="MBW4660354.1"/>
    </source>
</evidence>
<dbReference type="GO" id="GO:0016779">
    <property type="term" value="F:nucleotidyltransferase activity"/>
    <property type="evidence" value="ECO:0007669"/>
    <property type="project" value="UniProtKB-KW"/>
</dbReference>
<evidence type="ECO:0000256" key="2">
    <source>
        <dbReference type="ARBA" id="ARBA00022679"/>
    </source>
</evidence>
<dbReference type="Pfam" id="PF18765">
    <property type="entry name" value="Polbeta"/>
    <property type="match status" value="1"/>
</dbReference>
<keyword evidence="3" id="KW-0548">Nucleotidyltransferase</keyword>
<evidence type="ECO:0000256" key="4">
    <source>
        <dbReference type="ARBA" id="ARBA00022723"/>
    </source>
</evidence>
<keyword evidence="6" id="KW-0067">ATP-binding</keyword>
<evidence type="ECO:0000256" key="5">
    <source>
        <dbReference type="ARBA" id="ARBA00022741"/>
    </source>
</evidence>
<comment type="cofactor">
    <cofactor evidence="1">
        <name>Mg(2+)</name>
        <dbReference type="ChEBI" id="CHEBI:18420"/>
    </cofactor>
</comment>
<proteinExistence type="predicted"/>
<evidence type="ECO:0000256" key="3">
    <source>
        <dbReference type="ARBA" id="ARBA00022695"/>
    </source>
</evidence>
<sequence length="100" mass="11468">MSSEIGIYEQLKEKREEILAIAAKHGAYNVRIFGSVARGEAIESSDVDFLVEIESDRNLLDRIALMQELEEFLGRKVDVIKLENLHHDIRKQVVYEALVL</sequence>
<reference evidence="9" key="2">
    <citation type="journal article" date="2022" name="Microbiol. Resour. Announc.">
        <title>Metagenome Sequencing to Explore Phylogenomics of Terrestrial Cyanobacteria.</title>
        <authorList>
            <person name="Ward R.D."/>
            <person name="Stajich J.E."/>
            <person name="Johansen J.R."/>
            <person name="Huntemann M."/>
            <person name="Clum A."/>
            <person name="Foster B."/>
            <person name="Foster B."/>
            <person name="Roux S."/>
            <person name="Palaniappan K."/>
            <person name="Varghese N."/>
            <person name="Mukherjee S."/>
            <person name="Reddy T.B.K."/>
            <person name="Daum C."/>
            <person name="Copeland A."/>
            <person name="Chen I.A."/>
            <person name="Ivanova N.N."/>
            <person name="Kyrpides N.C."/>
            <person name="Shapiro N."/>
            <person name="Eloe-Fadrosh E.A."/>
            <person name="Pietrasiak N."/>
        </authorList>
    </citation>
    <scope>NUCLEOTIDE SEQUENCE</scope>
    <source>
        <strain evidence="9">UHER 2000/2452</strain>
    </source>
</reference>
<comment type="caution">
    <text evidence="9">The sequence shown here is derived from an EMBL/GenBank/DDBJ whole genome shotgun (WGS) entry which is preliminary data.</text>
</comment>
<keyword evidence="7" id="KW-0460">Magnesium</keyword>
<dbReference type="InterPro" id="IPR043519">
    <property type="entry name" value="NT_sf"/>
</dbReference>
<protein>
    <submittedName>
        <fullName evidence="9">Nucleotidyltransferase domain-containing protein</fullName>
    </submittedName>
</protein>
<dbReference type="EMBL" id="JAHHHD010000020">
    <property type="protein sequence ID" value="MBW4660354.1"/>
    <property type="molecule type" value="Genomic_DNA"/>
</dbReference>
<dbReference type="PANTHER" id="PTHR33571:SF12">
    <property type="entry name" value="BSL3053 PROTEIN"/>
    <property type="match status" value="1"/>
</dbReference>
<dbReference type="Proteomes" id="UP000757435">
    <property type="component" value="Unassembled WGS sequence"/>
</dbReference>
<gene>
    <name evidence="9" type="ORF">KME15_16895</name>
</gene>
<evidence type="ECO:0000256" key="6">
    <source>
        <dbReference type="ARBA" id="ARBA00022840"/>
    </source>
</evidence>
<dbReference type="AlphaFoldDB" id="A0A951QEC7"/>
<dbReference type="CDD" id="cd05403">
    <property type="entry name" value="NT_KNTase_like"/>
    <property type="match status" value="1"/>
</dbReference>